<dbReference type="Proteomes" id="UP001149090">
    <property type="component" value="Unassembled WGS sequence"/>
</dbReference>
<evidence type="ECO:0000256" key="1">
    <source>
        <dbReference type="SAM" id="Coils"/>
    </source>
</evidence>
<keyword evidence="3" id="KW-1185">Reference proteome</keyword>
<sequence length="469" mass="56121">MIIRKNLLSLMRYIRNDLLENEIESIKKQIEDLQKQEEALDQTVMERRNQFQLFVYSIHNLQQELSENSENNTDERNQKIQRNSNQISKNIWIRYAKEIGINETIWELEHKKLNFQNHDLDKLFSILSIKEEIDHSIEEKENEIINQTLSLKRRIYKCSKCGKIEHNKKDKKVNLFNSEFHQFQQIVDQKMKDLATKGKGEVDRHVGLTREDSIDYREVLCISGRSLSQIEDETNSFKNLRRGFKRRKEESHKNRIYCAEAIRILSLYLDRRRTILKINKSTPTDIVRIETNIKTTYYKIKKRKWKLRKKMATLGIGQTESEIQFLEDEGKNKEKDEKQKKEKIGINETIWELEHKKLNFQNHDLDKLFSILSIKEEIVDSFITQKKEDEIINQTLSLKRRIYKCSKCGEIEHNKKVNLFNSEFYQFQQIVDQKMRDLATKGKGEVDRHVGLTREEFEQIYSLLDETTP</sequence>
<keyword evidence="1" id="KW-0175">Coiled coil</keyword>
<reference evidence="2" key="1">
    <citation type="submission" date="2022-10" db="EMBL/GenBank/DDBJ databases">
        <title>Novel sulphate-reducing endosymbionts in the free-living metamonad Anaeramoeba.</title>
        <authorList>
            <person name="Jerlstrom-Hultqvist J."/>
            <person name="Cepicka I."/>
            <person name="Gallot-Lavallee L."/>
            <person name="Salas-Leiva D."/>
            <person name="Curtis B.A."/>
            <person name="Zahonova K."/>
            <person name="Pipaliya S."/>
            <person name="Dacks J."/>
            <person name="Roger A.J."/>
        </authorList>
    </citation>
    <scope>NUCLEOTIDE SEQUENCE</scope>
    <source>
        <strain evidence="2">BMAN</strain>
    </source>
</reference>
<organism evidence="2 3">
    <name type="scientific">Anaeramoeba ignava</name>
    <name type="common">Anaerobic marine amoeba</name>
    <dbReference type="NCBI Taxonomy" id="1746090"/>
    <lineage>
        <taxon>Eukaryota</taxon>
        <taxon>Metamonada</taxon>
        <taxon>Anaeramoebidae</taxon>
        <taxon>Anaeramoeba</taxon>
    </lineage>
</organism>
<dbReference type="EMBL" id="JAPDFW010000088">
    <property type="protein sequence ID" value="KAJ5071421.1"/>
    <property type="molecule type" value="Genomic_DNA"/>
</dbReference>
<dbReference type="AlphaFoldDB" id="A0A9Q0LDX4"/>
<accession>A0A9Q0LDX4</accession>
<evidence type="ECO:0000313" key="3">
    <source>
        <dbReference type="Proteomes" id="UP001149090"/>
    </source>
</evidence>
<gene>
    <name evidence="2" type="ORF">M0811_10264</name>
</gene>
<feature type="coiled-coil region" evidence="1">
    <location>
        <begin position="16"/>
        <end position="78"/>
    </location>
</feature>
<comment type="caution">
    <text evidence="2">The sequence shown here is derived from an EMBL/GenBank/DDBJ whole genome shotgun (WGS) entry which is preliminary data.</text>
</comment>
<feature type="coiled-coil region" evidence="1">
    <location>
        <begin position="316"/>
        <end position="343"/>
    </location>
</feature>
<name>A0A9Q0LDX4_ANAIG</name>
<protein>
    <submittedName>
        <fullName evidence="2">Uncharacterized protein</fullName>
    </submittedName>
</protein>
<proteinExistence type="predicted"/>
<dbReference type="OrthoDB" id="205166at2759"/>
<evidence type="ECO:0000313" key="2">
    <source>
        <dbReference type="EMBL" id="KAJ5071421.1"/>
    </source>
</evidence>